<feature type="transmembrane region" description="Helical" evidence="1">
    <location>
        <begin position="20"/>
        <end position="38"/>
    </location>
</feature>
<gene>
    <name evidence="2" type="ORF">BJ987_001695</name>
</gene>
<accession>A0ABS4QAR8</accession>
<comment type="caution">
    <text evidence="2">The sequence shown here is derived from an EMBL/GenBank/DDBJ whole genome shotgun (WGS) entry which is preliminary data.</text>
</comment>
<evidence type="ECO:0000313" key="2">
    <source>
        <dbReference type="EMBL" id="MBP2188794.1"/>
    </source>
</evidence>
<keyword evidence="1" id="KW-1133">Transmembrane helix</keyword>
<evidence type="ECO:0000313" key="3">
    <source>
        <dbReference type="Proteomes" id="UP001519325"/>
    </source>
</evidence>
<evidence type="ECO:0000256" key="1">
    <source>
        <dbReference type="SAM" id="Phobius"/>
    </source>
</evidence>
<dbReference type="EMBL" id="JAGGMR010000001">
    <property type="protein sequence ID" value="MBP2188794.1"/>
    <property type="molecule type" value="Genomic_DNA"/>
</dbReference>
<organism evidence="2 3">
    <name type="scientific">Nocardia goodfellowii</name>
    <dbReference type="NCBI Taxonomy" id="882446"/>
    <lineage>
        <taxon>Bacteria</taxon>
        <taxon>Bacillati</taxon>
        <taxon>Actinomycetota</taxon>
        <taxon>Actinomycetes</taxon>
        <taxon>Mycobacteriales</taxon>
        <taxon>Nocardiaceae</taxon>
        <taxon>Nocardia</taxon>
    </lineage>
</organism>
<protein>
    <recommendedName>
        <fullName evidence="4">DUF3093 domain-containing protein</fullName>
    </recommendedName>
</protein>
<feature type="transmembrane region" description="Helical" evidence="1">
    <location>
        <begin position="44"/>
        <end position="64"/>
    </location>
</feature>
<keyword evidence="3" id="KW-1185">Reference proteome</keyword>
<evidence type="ECO:0008006" key="4">
    <source>
        <dbReference type="Google" id="ProtNLM"/>
    </source>
</evidence>
<reference evidence="2 3" key="1">
    <citation type="submission" date="2021-03" db="EMBL/GenBank/DDBJ databases">
        <title>Sequencing the genomes of 1000 actinobacteria strains.</title>
        <authorList>
            <person name="Klenk H.-P."/>
        </authorList>
    </citation>
    <scope>NUCLEOTIDE SEQUENCE [LARGE SCALE GENOMIC DNA]</scope>
    <source>
        <strain evidence="2 3">DSM 45516</strain>
    </source>
</reference>
<keyword evidence="1" id="KW-0472">Membrane</keyword>
<sequence>MTVEPVDTVLFAEPGARWRAVAYGPALCLVILLAELATGSPVHWFALIFCAALIAGFVALQVVAGRRHVSVELTDGALRSGAEVLPLSGIAEILPPRADAKYEDEWESARALGELSGVPRRRTGIGLRLRDGSVVQAWAKDHRGLRAALTAALHTEENGADR</sequence>
<name>A0ABS4QAR8_9NOCA</name>
<keyword evidence="1" id="KW-0812">Transmembrane</keyword>
<dbReference type="Proteomes" id="UP001519325">
    <property type="component" value="Unassembled WGS sequence"/>
</dbReference>
<proteinExistence type="predicted"/>
<dbReference type="RefSeq" id="WP_209886500.1">
    <property type="nucleotide sequence ID" value="NZ_JAGGMR010000001.1"/>
</dbReference>